<feature type="chain" id="PRO_5042185666" evidence="1">
    <location>
        <begin position="19"/>
        <end position="125"/>
    </location>
</feature>
<keyword evidence="3" id="KW-1185">Reference proteome</keyword>
<dbReference type="AlphaFoldDB" id="A0AAD4R1G7"/>
<sequence length="125" mass="13531">MMLAVVIIALITFHSATAPPSLHRSGNMTFSGFVVQMGKPDQPHGVGVGGVQVFIQNSFRDDPFKNVRARPGVSAENGFFEVTISSGALSTIPPACKHFQVVPHVEDPEKGVNDMLEIVELKVRF</sequence>
<name>A0AAD4R1G7_9BILA</name>
<gene>
    <name evidence="2" type="ORF">DdX_14683</name>
</gene>
<evidence type="ECO:0000256" key="1">
    <source>
        <dbReference type="SAM" id="SignalP"/>
    </source>
</evidence>
<proteinExistence type="predicted"/>
<comment type="caution">
    <text evidence="2">The sequence shown here is derived from an EMBL/GenBank/DDBJ whole genome shotgun (WGS) entry which is preliminary data.</text>
</comment>
<keyword evidence="1" id="KW-0732">Signal</keyword>
<dbReference type="Proteomes" id="UP001201812">
    <property type="component" value="Unassembled WGS sequence"/>
</dbReference>
<evidence type="ECO:0000313" key="3">
    <source>
        <dbReference type="Proteomes" id="UP001201812"/>
    </source>
</evidence>
<reference evidence="2" key="1">
    <citation type="submission" date="2022-01" db="EMBL/GenBank/DDBJ databases">
        <title>Genome Sequence Resource for Two Populations of Ditylenchus destructor, the Migratory Endoparasitic Phytonematode.</title>
        <authorList>
            <person name="Zhang H."/>
            <person name="Lin R."/>
            <person name="Xie B."/>
        </authorList>
    </citation>
    <scope>NUCLEOTIDE SEQUENCE</scope>
    <source>
        <strain evidence="2">BazhouSP</strain>
    </source>
</reference>
<protein>
    <submittedName>
        <fullName evidence="2">Uncharacterized protein</fullName>
    </submittedName>
</protein>
<accession>A0AAD4R1G7</accession>
<feature type="signal peptide" evidence="1">
    <location>
        <begin position="1"/>
        <end position="18"/>
    </location>
</feature>
<organism evidence="2 3">
    <name type="scientific">Ditylenchus destructor</name>
    <dbReference type="NCBI Taxonomy" id="166010"/>
    <lineage>
        <taxon>Eukaryota</taxon>
        <taxon>Metazoa</taxon>
        <taxon>Ecdysozoa</taxon>
        <taxon>Nematoda</taxon>
        <taxon>Chromadorea</taxon>
        <taxon>Rhabditida</taxon>
        <taxon>Tylenchina</taxon>
        <taxon>Tylenchomorpha</taxon>
        <taxon>Sphaerularioidea</taxon>
        <taxon>Anguinidae</taxon>
        <taxon>Anguininae</taxon>
        <taxon>Ditylenchus</taxon>
    </lineage>
</organism>
<dbReference type="EMBL" id="JAKKPZ010000077">
    <property type="protein sequence ID" value="KAI1703744.1"/>
    <property type="molecule type" value="Genomic_DNA"/>
</dbReference>
<evidence type="ECO:0000313" key="2">
    <source>
        <dbReference type="EMBL" id="KAI1703744.1"/>
    </source>
</evidence>